<evidence type="ECO:0000256" key="3">
    <source>
        <dbReference type="ARBA" id="ARBA00022692"/>
    </source>
</evidence>
<dbReference type="PANTHER" id="PTHR14948">
    <property type="entry name" value="NG5"/>
    <property type="match status" value="1"/>
</dbReference>
<dbReference type="Pfam" id="PF04505">
    <property type="entry name" value="CD225"/>
    <property type="match status" value="1"/>
</dbReference>
<proteinExistence type="inferred from homology"/>
<feature type="transmembrane region" description="Helical" evidence="6">
    <location>
        <begin position="20"/>
        <end position="42"/>
    </location>
</feature>
<organism evidence="7 8">
    <name type="scientific">Tegillarca granosa</name>
    <name type="common">Malaysian cockle</name>
    <name type="synonym">Anadara granosa</name>
    <dbReference type="NCBI Taxonomy" id="220873"/>
    <lineage>
        <taxon>Eukaryota</taxon>
        <taxon>Metazoa</taxon>
        <taxon>Spiralia</taxon>
        <taxon>Lophotrochozoa</taxon>
        <taxon>Mollusca</taxon>
        <taxon>Bivalvia</taxon>
        <taxon>Autobranchia</taxon>
        <taxon>Pteriomorphia</taxon>
        <taxon>Arcoida</taxon>
        <taxon>Arcoidea</taxon>
        <taxon>Arcidae</taxon>
        <taxon>Tegillarca</taxon>
    </lineage>
</organism>
<dbReference type="EMBL" id="JARBDR010000917">
    <property type="protein sequence ID" value="KAJ8303159.1"/>
    <property type="molecule type" value="Genomic_DNA"/>
</dbReference>
<feature type="transmembrane region" description="Helical" evidence="6">
    <location>
        <begin position="67"/>
        <end position="91"/>
    </location>
</feature>
<gene>
    <name evidence="7" type="ORF">KUTeg_019555</name>
</gene>
<evidence type="ECO:0000256" key="2">
    <source>
        <dbReference type="ARBA" id="ARBA00006843"/>
    </source>
</evidence>
<comment type="caution">
    <text evidence="7">The sequence shown here is derived from an EMBL/GenBank/DDBJ whole genome shotgun (WGS) entry which is preliminary data.</text>
</comment>
<evidence type="ECO:0000313" key="7">
    <source>
        <dbReference type="EMBL" id="KAJ8303159.1"/>
    </source>
</evidence>
<evidence type="ECO:0000256" key="1">
    <source>
        <dbReference type="ARBA" id="ARBA00004370"/>
    </source>
</evidence>
<sequence>MAHPQLASNVAYFRKPPRDYRIGAVLSAVLCFFPLGLIAIHYSLQVQRQFRSGNLEDSMKASNRTKFLIQTSVIIGSLLWFGGLLGIIYIANK</sequence>
<name>A0ABQ9ECW5_TEGGR</name>
<keyword evidence="8" id="KW-1185">Reference proteome</keyword>
<evidence type="ECO:0000313" key="8">
    <source>
        <dbReference type="Proteomes" id="UP001217089"/>
    </source>
</evidence>
<dbReference type="Proteomes" id="UP001217089">
    <property type="component" value="Unassembled WGS sequence"/>
</dbReference>
<dbReference type="PANTHER" id="PTHR14948:SF25">
    <property type="entry name" value="DUF4190 DOMAIN-CONTAINING PROTEIN"/>
    <property type="match status" value="1"/>
</dbReference>
<dbReference type="InterPro" id="IPR051423">
    <property type="entry name" value="CD225/Dispanin"/>
</dbReference>
<comment type="similarity">
    <text evidence="2">Belongs to the CD225/Dispanin family.</text>
</comment>
<reference evidence="7 8" key="1">
    <citation type="submission" date="2022-12" db="EMBL/GenBank/DDBJ databases">
        <title>Chromosome-level genome of Tegillarca granosa.</title>
        <authorList>
            <person name="Kim J."/>
        </authorList>
    </citation>
    <scope>NUCLEOTIDE SEQUENCE [LARGE SCALE GENOMIC DNA]</scope>
    <source>
        <strain evidence="7">Teg-2019</strain>
        <tissue evidence="7">Adductor muscle</tissue>
    </source>
</reference>
<keyword evidence="5 6" id="KW-0472">Membrane</keyword>
<evidence type="ECO:0000256" key="4">
    <source>
        <dbReference type="ARBA" id="ARBA00022989"/>
    </source>
</evidence>
<comment type="subcellular location">
    <subcellularLocation>
        <location evidence="1">Membrane</location>
    </subcellularLocation>
</comment>
<dbReference type="InterPro" id="IPR007593">
    <property type="entry name" value="CD225/Dispanin_fam"/>
</dbReference>
<keyword evidence="3 6" id="KW-0812">Transmembrane</keyword>
<evidence type="ECO:0000256" key="6">
    <source>
        <dbReference type="SAM" id="Phobius"/>
    </source>
</evidence>
<evidence type="ECO:0000256" key="5">
    <source>
        <dbReference type="ARBA" id="ARBA00023136"/>
    </source>
</evidence>
<protein>
    <submittedName>
        <fullName evidence="7">Uncharacterized protein</fullName>
    </submittedName>
</protein>
<keyword evidence="4 6" id="KW-1133">Transmembrane helix</keyword>
<accession>A0ABQ9ECW5</accession>